<dbReference type="Pfam" id="PF07494">
    <property type="entry name" value="Reg_prop"/>
    <property type="match status" value="1"/>
</dbReference>
<sequence length="757" mass="88808">MKLLIFFIFLIYLPSNFIKAQNIEHYFNLNENQCATYHNDTLWVGTNVGLVAWDLNEEKIVEHYHTSNSNLVENNIRKVEVSKDGTVWISGAKSISWRRNNVWKSKQFKSFKYDYFHNINSMVLGHNGEVWVSTNDALYQFSNDKWEIIYKDNLFKGANLFVDKENKLWFDGINNKLLCYANNSISELSPQYGEYFSRLFVDSKNRKWINTINGFQYYNLNEWVEAINTRYLDSKFIKEDYKNRIWFDKGGDIAIEENDSISLLNIYRELDNNNPELIRTGGFLDVIINPSATFIILTRAVYHLEEKSIYFFEDIELDDLRKTERYVFAKLMKDNNLLIVTSKYILNFKNGKFLKIQVPTNIIDNEIIKVQKGLTNDMWFFSTHGVVKVKNEKMNKFDINVDYPPEVKINQQGEIWGNLDSYQGIFVINDKDSVKTIYNYKSPNVYDLSRIYTGIDNANWHILNTCYKYTEEGNWEKVANAPQSKSLIKDFLKVEDEYWFLFDSLYVYKDGNWDKKQFDFNSRPEGIKRNIFSDNEKNVWLTITKDSLVKQNKNGKIQGFKVRELLGNREILGFKGGKNSNIIWSSSAVAIYDNEKWYSHKARVTTFEPIEDHKGNWWFCNDDNLVLINNNKINSFNMKVVFSTTSSGRIYKTPFIDSKNNIWFLHDKGVLCRKSDETWEIHAFDENLPLYASTSIVEDQNGTIWIGTMTGLIKYKEGEIEILNASNGLFNSNIKNLETVENKLFIIYESGFSILTL</sequence>
<dbReference type="RefSeq" id="WP_169658793.1">
    <property type="nucleotide sequence ID" value="NZ_JABANE010000067.1"/>
</dbReference>
<dbReference type="SUPFAM" id="SSF63829">
    <property type="entry name" value="Calcium-dependent phosphotriesterase"/>
    <property type="match status" value="1"/>
</dbReference>
<protein>
    <recommendedName>
        <fullName evidence="3">Two component regulator three Y domain-containing protein</fullName>
    </recommendedName>
</protein>
<dbReference type="InterPro" id="IPR015943">
    <property type="entry name" value="WD40/YVTN_repeat-like_dom_sf"/>
</dbReference>
<dbReference type="Proteomes" id="UP000576082">
    <property type="component" value="Unassembled WGS sequence"/>
</dbReference>
<gene>
    <name evidence="1" type="ORF">HHU12_21470</name>
</gene>
<accession>A0A7X9RXJ3</accession>
<organism evidence="1 2">
    <name type="scientific">Flammeovirga aprica JL-4</name>
    <dbReference type="NCBI Taxonomy" id="694437"/>
    <lineage>
        <taxon>Bacteria</taxon>
        <taxon>Pseudomonadati</taxon>
        <taxon>Bacteroidota</taxon>
        <taxon>Cytophagia</taxon>
        <taxon>Cytophagales</taxon>
        <taxon>Flammeovirgaceae</taxon>
        <taxon>Flammeovirga</taxon>
    </lineage>
</organism>
<comment type="caution">
    <text evidence="1">The sequence shown here is derived from an EMBL/GenBank/DDBJ whole genome shotgun (WGS) entry which is preliminary data.</text>
</comment>
<proteinExistence type="predicted"/>
<dbReference type="AlphaFoldDB" id="A0A7X9RXJ3"/>
<dbReference type="InterPro" id="IPR011110">
    <property type="entry name" value="Reg_prop"/>
</dbReference>
<evidence type="ECO:0008006" key="3">
    <source>
        <dbReference type="Google" id="ProtNLM"/>
    </source>
</evidence>
<dbReference type="EMBL" id="JABANE010000067">
    <property type="protein sequence ID" value="NME70560.1"/>
    <property type="molecule type" value="Genomic_DNA"/>
</dbReference>
<keyword evidence="2" id="KW-1185">Reference proteome</keyword>
<evidence type="ECO:0000313" key="1">
    <source>
        <dbReference type="EMBL" id="NME70560.1"/>
    </source>
</evidence>
<name>A0A7X9RXJ3_9BACT</name>
<reference evidence="1 2" key="1">
    <citation type="submission" date="2020-04" db="EMBL/GenBank/DDBJ databases">
        <title>Flammeovirga sp. SR4, a novel species isolated from seawater.</title>
        <authorList>
            <person name="Wang X."/>
        </authorList>
    </citation>
    <scope>NUCLEOTIDE SEQUENCE [LARGE SCALE GENOMIC DNA]</scope>
    <source>
        <strain evidence="1 2">ATCC 23126</strain>
    </source>
</reference>
<evidence type="ECO:0000313" key="2">
    <source>
        <dbReference type="Proteomes" id="UP000576082"/>
    </source>
</evidence>
<dbReference type="Gene3D" id="2.130.10.10">
    <property type="entry name" value="YVTN repeat-like/Quinoprotein amine dehydrogenase"/>
    <property type="match status" value="2"/>
</dbReference>